<dbReference type="InterPro" id="IPR057326">
    <property type="entry name" value="KR_dom"/>
</dbReference>
<feature type="domain" description="Ketoreductase" evidence="3">
    <location>
        <begin position="7"/>
        <end position="179"/>
    </location>
</feature>
<protein>
    <submittedName>
        <fullName evidence="4">Dehydrogenase</fullName>
    </submittedName>
</protein>
<dbReference type="PANTHER" id="PTHR43639:SF1">
    <property type="entry name" value="SHORT-CHAIN DEHYDROGENASE_REDUCTASE FAMILY PROTEIN"/>
    <property type="match status" value="1"/>
</dbReference>
<gene>
    <name evidence="4" type="ORF">GCM10010909_10130</name>
</gene>
<dbReference type="SMART" id="SM00822">
    <property type="entry name" value="PKS_KR"/>
    <property type="match status" value="1"/>
</dbReference>
<reference evidence="5" key="1">
    <citation type="journal article" date="2019" name="Int. J. Syst. Evol. Microbiol.">
        <title>The Global Catalogue of Microorganisms (GCM) 10K type strain sequencing project: providing services to taxonomists for standard genome sequencing and annotation.</title>
        <authorList>
            <consortium name="The Broad Institute Genomics Platform"/>
            <consortium name="The Broad Institute Genome Sequencing Center for Infectious Disease"/>
            <person name="Wu L."/>
            <person name="Ma J."/>
        </authorList>
    </citation>
    <scope>NUCLEOTIDE SEQUENCE [LARGE SCALE GENOMIC DNA]</scope>
    <source>
        <strain evidence="5">NBRC 112502</strain>
    </source>
</reference>
<dbReference type="RefSeq" id="WP_284257011.1">
    <property type="nucleotide sequence ID" value="NZ_BSOS01000013.1"/>
</dbReference>
<organism evidence="4 5">
    <name type="scientific">Acidocella aquatica</name>
    <dbReference type="NCBI Taxonomy" id="1922313"/>
    <lineage>
        <taxon>Bacteria</taxon>
        <taxon>Pseudomonadati</taxon>
        <taxon>Pseudomonadota</taxon>
        <taxon>Alphaproteobacteria</taxon>
        <taxon>Acetobacterales</taxon>
        <taxon>Acidocellaceae</taxon>
        <taxon>Acidocella</taxon>
    </lineage>
</organism>
<evidence type="ECO:0000256" key="2">
    <source>
        <dbReference type="ARBA" id="ARBA00023002"/>
    </source>
</evidence>
<dbReference type="PANTHER" id="PTHR43639">
    <property type="entry name" value="OXIDOREDUCTASE, SHORT-CHAIN DEHYDROGENASE/REDUCTASE FAMILY (AFU_ORTHOLOGUE AFUA_5G02870)"/>
    <property type="match status" value="1"/>
</dbReference>
<accession>A0ABQ6A801</accession>
<evidence type="ECO:0000259" key="3">
    <source>
        <dbReference type="SMART" id="SM00822"/>
    </source>
</evidence>
<dbReference type="Proteomes" id="UP001156641">
    <property type="component" value="Unassembled WGS sequence"/>
</dbReference>
<dbReference type="NCBIfam" id="NF005559">
    <property type="entry name" value="PRK07231.1"/>
    <property type="match status" value="1"/>
</dbReference>
<comment type="similarity">
    <text evidence="1">Belongs to the short-chain dehydrogenases/reductases (SDR) family.</text>
</comment>
<dbReference type="InterPro" id="IPR020904">
    <property type="entry name" value="Sc_DH/Rdtase_CS"/>
</dbReference>
<name>A0ABQ6A801_9PROT</name>
<dbReference type="Gene3D" id="3.40.50.720">
    <property type="entry name" value="NAD(P)-binding Rossmann-like Domain"/>
    <property type="match status" value="1"/>
</dbReference>
<proteinExistence type="inferred from homology"/>
<dbReference type="PRINTS" id="PR00080">
    <property type="entry name" value="SDRFAMILY"/>
</dbReference>
<dbReference type="SUPFAM" id="SSF51735">
    <property type="entry name" value="NAD(P)-binding Rossmann-fold domains"/>
    <property type="match status" value="1"/>
</dbReference>
<sequence length="246" mass="25598">MGRVTGKVAIVTGGSRGLGAAMARDLAAEGAHVVLTAGRSVEAGEKLAAEIGGMACFMQQDVGKAGDWARVVAETERRFGPVSVLVNNAGIVIPATTLTQTEAQYREIFEVNQLGPFLGMQAVIPSMRRAGGGSIINIASIAGLRASVSSIAYGGSKYALRGMTKTAAVEFAPEGIRVNVIFPGFYETEMMLNASPERREQLIGSVPMGRIGAPEELSSIVVFLASDESRYTTGAEIAADGGLTSK</sequence>
<dbReference type="EMBL" id="BSOS01000013">
    <property type="protein sequence ID" value="GLR66333.1"/>
    <property type="molecule type" value="Genomic_DNA"/>
</dbReference>
<comment type="caution">
    <text evidence="4">The sequence shown here is derived from an EMBL/GenBank/DDBJ whole genome shotgun (WGS) entry which is preliminary data.</text>
</comment>
<dbReference type="PRINTS" id="PR00081">
    <property type="entry name" value="GDHRDH"/>
</dbReference>
<dbReference type="PROSITE" id="PS00061">
    <property type="entry name" value="ADH_SHORT"/>
    <property type="match status" value="1"/>
</dbReference>
<keyword evidence="5" id="KW-1185">Reference proteome</keyword>
<evidence type="ECO:0000313" key="5">
    <source>
        <dbReference type="Proteomes" id="UP001156641"/>
    </source>
</evidence>
<dbReference type="InterPro" id="IPR036291">
    <property type="entry name" value="NAD(P)-bd_dom_sf"/>
</dbReference>
<dbReference type="InterPro" id="IPR002347">
    <property type="entry name" value="SDR_fam"/>
</dbReference>
<dbReference type="Pfam" id="PF13561">
    <property type="entry name" value="adh_short_C2"/>
    <property type="match status" value="1"/>
</dbReference>
<keyword evidence="2" id="KW-0560">Oxidoreductase</keyword>
<evidence type="ECO:0000256" key="1">
    <source>
        <dbReference type="ARBA" id="ARBA00006484"/>
    </source>
</evidence>
<evidence type="ECO:0000313" key="4">
    <source>
        <dbReference type="EMBL" id="GLR66333.1"/>
    </source>
</evidence>